<dbReference type="GO" id="GO:0005634">
    <property type="term" value="C:nucleus"/>
    <property type="evidence" value="ECO:0007669"/>
    <property type="project" value="UniProtKB-SubCell"/>
</dbReference>
<dbReference type="Pfam" id="PF00170">
    <property type="entry name" value="bZIP_1"/>
    <property type="match status" value="1"/>
</dbReference>
<evidence type="ECO:0000256" key="5">
    <source>
        <dbReference type="SAM" id="Coils"/>
    </source>
</evidence>
<organism evidence="9 10">
    <name type="scientific">Moesziomyces aphidis</name>
    <name type="common">Pseudozyma aphidis</name>
    <dbReference type="NCBI Taxonomy" id="84754"/>
    <lineage>
        <taxon>Eukaryota</taxon>
        <taxon>Fungi</taxon>
        <taxon>Dikarya</taxon>
        <taxon>Basidiomycota</taxon>
        <taxon>Ustilaginomycotina</taxon>
        <taxon>Ustilaginomycetes</taxon>
        <taxon>Ustilaginales</taxon>
        <taxon>Ustilaginaceae</taxon>
        <taxon>Moesziomyces</taxon>
    </lineage>
</organism>
<proteinExistence type="predicted"/>
<dbReference type="SUPFAM" id="SSF57959">
    <property type="entry name" value="Leucine zipper domain"/>
    <property type="match status" value="1"/>
</dbReference>
<dbReference type="Pfam" id="PF11786">
    <property type="entry name" value="Aft1_HRA"/>
    <property type="match status" value="1"/>
</dbReference>
<feature type="region of interest" description="Disordered" evidence="6">
    <location>
        <begin position="448"/>
        <end position="486"/>
    </location>
</feature>
<reference evidence="9 10" key="1">
    <citation type="journal article" date="2014" name="Genome Announc.">
        <title>Genome sequence of the basidiomycetous fungus Pseudozyma aphidis DSM70725, an efficient producer of biosurfactant mannosylerythritol lipids.</title>
        <authorList>
            <person name="Lorenz S."/>
            <person name="Guenther M."/>
            <person name="Grumaz C."/>
            <person name="Rupp S."/>
            <person name="Zibek S."/>
            <person name="Sohn K."/>
        </authorList>
    </citation>
    <scope>NUCLEOTIDE SEQUENCE [LARGE SCALE GENOMIC DNA]</scope>
    <source>
        <strain evidence="10">ATCC 32657 / CBS 517.83 / DSM 70725 / JCM 10318 / NBRC 10182 / NRRL Y-7954 / St-0401</strain>
    </source>
</reference>
<dbReference type="OrthoDB" id="295274at2759"/>
<dbReference type="SMART" id="SM00338">
    <property type="entry name" value="BRLZ"/>
    <property type="match status" value="1"/>
</dbReference>
<dbReference type="PANTHER" id="PTHR19304">
    <property type="entry name" value="CYCLIC-AMP RESPONSE ELEMENT BINDING PROTEIN"/>
    <property type="match status" value="1"/>
</dbReference>
<feature type="compositionally biased region" description="Polar residues" evidence="6">
    <location>
        <begin position="248"/>
        <end position="264"/>
    </location>
</feature>
<keyword evidence="5" id="KW-0175">Coiled coil</keyword>
<feature type="compositionally biased region" description="Low complexity" evidence="6">
    <location>
        <begin position="548"/>
        <end position="588"/>
    </location>
</feature>
<keyword evidence="2" id="KW-0805">Transcription regulation</keyword>
<evidence type="ECO:0000313" key="9">
    <source>
        <dbReference type="EMBL" id="ETS61577.1"/>
    </source>
</evidence>
<feature type="compositionally biased region" description="Polar residues" evidence="6">
    <location>
        <begin position="771"/>
        <end position="789"/>
    </location>
</feature>
<feature type="region of interest" description="Disordered" evidence="6">
    <location>
        <begin position="172"/>
        <end position="282"/>
    </location>
</feature>
<feature type="compositionally biased region" description="Low complexity" evidence="6">
    <location>
        <begin position="515"/>
        <end position="525"/>
    </location>
</feature>
<feature type="coiled-coil region" evidence="5">
    <location>
        <begin position="642"/>
        <end position="676"/>
    </location>
</feature>
<dbReference type="InterPro" id="IPR046347">
    <property type="entry name" value="bZIP_sf"/>
</dbReference>
<protein>
    <recommendedName>
        <fullName evidence="8">BZIP domain-containing protein</fullName>
    </recommendedName>
</protein>
<dbReference type="PROSITE" id="PS50217">
    <property type="entry name" value="BZIP"/>
    <property type="match status" value="1"/>
</dbReference>
<evidence type="ECO:0000256" key="3">
    <source>
        <dbReference type="ARBA" id="ARBA00023163"/>
    </source>
</evidence>
<accession>W3VL93</accession>
<evidence type="ECO:0000256" key="2">
    <source>
        <dbReference type="ARBA" id="ARBA00023015"/>
    </source>
</evidence>
<comment type="subcellular location">
    <subcellularLocation>
        <location evidence="1">Nucleus</location>
    </subcellularLocation>
</comment>
<feature type="compositionally biased region" description="Acidic residues" evidence="6">
    <location>
        <begin position="594"/>
        <end position="607"/>
    </location>
</feature>
<feature type="region of interest" description="Disordered" evidence="6">
    <location>
        <begin position="386"/>
        <end position="416"/>
    </location>
</feature>
<feature type="domain" description="BZIP" evidence="8">
    <location>
        <begin position="617"/>
        <end position="680"/>
    </location>
</feature>
<dbReference type="Proteomes" id="UP000019462">
    <property type="component" value="Unassembled WGS sequence"/>
</dbReference>
<sequence length="789" mass="82686">MRSGTARWSAAIAMDASIHLVGVGMAASETAIAMDPIGLCSVDPGPRHNPPFRFPSKVKGSVEASTDLSFPWSTSMPAAVSCIVSTTIAAAAIRSQPRQPASITTNTLGRLLPRHTFVITTTNPYRPFHSGPSFPLWAVAMSETGKSRHHHHHHHLHIAHMLTILSPISQAATATRPPAKPLRNASPARSTAKHHLEPNPFEKSFSSGPTSSESIDRRSDLKSDTKSSLSTPPLSTRPGAAYRDRTFSKSQTSPSTTNNDSASTPKPLLPPVASITSPAGESNPYPWSAGLTSSLRSGPLSPAMLAGPQSSHFDPNSFRTGFTPDLSNFKTGLTPLSGGMSFPPPSPNTAAFLAAMVNNTSAPSTSAAAITPNTLNALTNAAASATGSIDPNAPSAPTAPGAALSTQPQNFAGKPSDAHNAFDLAFSRSFPNDRAAAAAAAAEVKAGSKLKAQVKASDSDRSLSQSISPQMMQKPLDPVPGDQQNAASGLFLLSRAHQEMAKRDGATAASTSLYESKPAAAAASKKGAKGKGEDAKPANNKRKKSNSTDDSVAPTAAASSSSSASISAPPSKTAKTAKGGKKAASSSSIKDFGPPEDDDEEHWDSDDDGKGGEKGQDEKRKNFLERNRQAALKCRQRKKAWLASLQAKVEYLQNDNENLQNTVGALRNENMFLKSQLVQATGGAPLPMMPMMPMAPPPPHGVEHMQMMPHPAYMHPGASGPPMSQAQGAFVPPAQVHVPRGGMAPGFDVQRQRQRTEGDPDAGGKHEREWSNASDVPKQQSGSAATIKV</sequence>
<feature type="compositionally biased region" description="Low complexity" evidence="6">
    <location>
        <begin position="226"/>
        <end position="238"/>
    </location>
</feature>
<feature type="chain" id="PRO_5004834654" description="BZIP domain-containing protein" evidence="7">
    <location>
        <begin position="27"/>
        <end position="789"/>
    </location>
</feature>
<dbReference type="Gene3D" id="1.20.5.170">
    <property type="match status" value="1"/>
</dbReference>
<dbReference type="GO" id="GO:0003700">
    <property type="term" value="F:DNA-binding transcription factor activity"/>
    <property type="evidence" value="ECO:0007669"/>
    <property type="project" value="InterPro"/>
</dbReference>
<evidence type="ECO:0000256" key="7">
    <source>
        <dbReference type="SAM" id="SignalP"/>
    </source>
</evidence>
<keyword evidence="10" id="KW-1185">Reference proteome</keyword>
<name>W3VL93_MOEAP</name>
<keyword evidence="7" id="KW-0732">Signal</keyword>
<dbReference type="HOGENOM" id="CLU_387312_0_0_1"/>
<dbReference type="InterPro" id="IPR004827">
    <property type="entry name" value="bZIP"/>
</dbReference>
<evidence type="ECO:0000256" key="4">
    <source>
        <dbReference type="ARBA" id="ARBA00023242"/>
    </source>
</evidence>
<dbReference type="EMBL" id="AWNI01000015">
    <property type="protein sequence ID" value="ETS61577.1"/>
    <property type="molecule type" value="Genomic_DNA"/>
</dbReference>
<dbReference type="CDD" id="cd14687">
    <property type="entry name" value="bZIP_ATF2"/>
    <property type="match status" value="1"/>
</dbReference>
<feature type="compositionally biased region" description="Basic and acidic residues" evidence="6">
    <location>
        <begin position="214"/>
        <end position="225"/>
    </location>
</feature>
<gene>
    <name evidence="9" type="ORF">PaG_04331</name>
</gene>
<feature type="compositionally biased region" description="Basic and acidic residues" evidence="6">
    <location>
        <begin position="750"/>
        <end position="770"/>
    </location>
</feature>
<feature type="region of interest" description="Disordered" evidence="6">
    <location>
        <begin position="499"/>
        <end position="623"/>
    </location>
</feature>
<evidence type="ECO:0000256" key="1">
    <source>
        <dbReference type="ARBA" id="ARBA00004123"/>
    </source>
</evidence>
<evidence type="ECO:0000256" key="6">
    <source>
        <dbReference type="SAM" id="MobiDB-lite"/>
    </source>
</evidence>
<dbReference type="AlphaFoldDB" id="W3VL93"/>
<feature type="region of interest" description="Disordered" evidence="6">
    <location>
        <begin position="738"/>
        <end position="789"/>
    </location>
</feature>
<feature type="compositionally biased region" description="Polar residues" evidence="6">
    <location>
        <begin position="204"/>
        <end position="213"/>
    </location>
</feature>
<keyword evidence="4" id="KW-0539">Nucleus</keyword>
<evidence type="ECO:0000313" key="10">
    <source>
        <dbReference type="Proteomes" id="UP000019462"/>
    </source>
</evidence>
<comment type="caution">
    <text evidence="9">The sequence shown here is derived from an EMBL/GenBank/DDBJ whole genome shotgun (WGS) entry which is preliminary data.</text>
</comment>
<dbReference type="InterPro" id="IPR051027">
    <property type="entry name" value="bZIP_transcription_factors"/>
</dbReference>
<feature type="signal peptide" evidence="7">
    <location>
        <begin position="1"/>
        <end position="26"/>
    </location>
</feature>
<feature type="compositionally biased region" description="Basic and acidic residues" evidence="6">
    <location>
        <begin position="608"/>
        <end position="623"/>
    </location>
</feature>
<keyword evidence="3" id="KW-0804">Transcription</keyword>
<dbReference type="InterPro" id="IPR021755">
    <property type="entry name" value="TF_Aft1_HRA"/>
</dbReference>
<evidence type="ECO:0000259" key="8">
    <source>
        <dbReference type="PROSITE" id="PS50217"/>
    </source>
</evidence>